<organism evidence="1 2">
    <name type="scientific">Xylaria bambusicola</name>
    <dbReference type="NCBI Taxonomy" id="326684"/>
    <lineage>
        <taxon>Eukaryota</taxon>
        <taxon>Fungi</taxon>
        <taxon>Dikarya</taxon>
        <taxon>Ascomycota</taxon>
        <taxon>Pezizomycotina</taxon>
        <taxon>Sordariomycetes</taxon>
        <taxon>Xylariomycetidae</taxon>
        <taxon>Xylariales</taxon>
        <taxon>Xylariaceae</taxon>
        <taxon>Xylaria</taxon>
    </lineage>
</organism>
<dbReference type="Gene3D" id="3.90.1200.10">
    <property type="match status" value="1"/>
</dbReference>
<accession>A0AAN7ZAV3</accession>
<dbReference type="InterPro" id="IPR011009">
    <property type="entry name" value="Kinase-like_dom_sf"/>
</dbReference>
<dbReference type="SUPFAM" id="SSF56112">
    <property type="entry name" value="Protein kinase-like (PK-like)"/>
    <property type="match status" value="1"/>
</dbReference>
<evidence type="ECO:0000313" key="2">
    <source>
        <dbReference type="Proteomes" id="UP001305414"/>
    </source>
</evidence>
<protein>
    <recommendedName>
        <fullName evidence="3">Aminoglycoside phosphotransferase domain-containing protein</fullName>
    </recommendedName>
</protein>
<gene>
    <name evidence="1" type="ORF">RRF57_007627</name>
</gene>
<evidence type="ECO:0000313" key="1">
    <source>
        <dbReference type="EMBL" id="KAK5631913.1"/>
    </source>
</evidence>
<keyword evidence="2" id="KW-1185">Reference proteome</keyword>
<name>A0AAN7ZAV3_9PEZI</name>
<comment type="caution">
    <text evidence="1">The sequence shown here is derived from an EMBL/GenBank/DDBJ whole genome shotgun (WGS) entry which is preliminary data.</text>
</comment>
<proteinExistence type="predicted"/>
<dbReference type="AlphaFoldDB" id="A0AAN7ZAV3"/>
<dbReference type="Proteomes" id="UP001305414">
    <property type="component" value="Unassembled WGS sequence"/>
</dbReference>
<sequence>MDMDALAREEIKSKVLTNLEQTPFAAASLRALSGGTANFIYHATLQRPLTDGTTDVVVKHSEDYVANSPTFKLTLLRCRIEEECLRALSDFSIEEKSSDTINLTVRTPRFYHFDEKNSTQIQEILRDGKDLKTYALDTYSANTPDAARPQCLQIGRALGKWLRNFHTWSATQTGLRQTVAENKELQQLKHYINFSWLLDRVGQFPSILSEARDVFEKVKEMAAKELEDENQLQAIHGDFWTGKISFVLTITLSILLPDRLIHENSDITMFVIDWEMSQLGLPNLDFGQMVAELYELKLYKDITAGLWMVQGFAEGYGEVSDDFAFRTAIQIGAHLVSFGTSVQGWGTPEQIEMVARTGRDIIVHAWRKDRAWFQQGDLSCLFRSAP</sequence>
<reference evidence="1 2" key="1">
    <citation type="submission" date="2023-10" db="EMBL/GenBank/DDBJ databases">
        <title>Draft genome sequence of Xylaria bambusicola isolate GMP-LS, the root and basal stem rot pathogen of sugarcane in Indonesia.</title>
        <authorList>
            <person name="Selvaraj P."/>
            <person name="Muralishankar V."/>
            <person name="Muruganantham S."/>
            <person name="Sp S."/>
            <person name="Haryani S."/>
            <person name="Lau K.J.X."/>
            <person name="Naqvi N.I."/>
        </authorList>
    </citation>
    <scope>NUCLEOTIDE SEQUENCE [LARGE SCALE GENOMIC DNA]</scope>
    <source>
        <strain evidence="1">GMP-LS</strain>
    </source>
</reference>
<dbReference type="EMBL" id="JAWHQM010000021">
    <property type="protein sequence ID" value="KAK5631913.1"/>
    <property type="molecule type" value="Genomic_DNA"/>
</dbReference>
<evidence type="ECO:0008006" key="3">
    <source>
        <dbReference type="Google" id="ProtNLM"/>
    </source>
</evidence>
<dbReference type="Gene3D" id="3.30.200.20">
    <property type="entry name" value="Phosphorylase Kinase, domain 1"/>
    <property type="match status" value="1"/>
</dbReference>